<dbReference type="Proteomes" id="UP000437131">
    <property type="component" value="Unassembled WGS sequence"/>
</dbReference>
<evidence type="ECO:0000313" key="10">
    <source>
        <dbReference type="Proteomes" id="UP000437131"/>
    </source>
</evidence>
<dbReference type="PRINTS" id="PR00421">
    <property type="entry name" value="THIOREDOXIN"/>
</dbReference>
<dbReference type="InterPro" id="IPR036249">
    <property type="entry name" value="Thioredoxin-like_sf"/>
</dbReference>
<evidence type="ECO:0000256" key="3">
    <source>
        <dbReference type="ARBA" id="ARBA00022982"/>
    </source>
</evidence>
<dbReference type="PIRSF" id="PIRSF000077">
    <property type="entry name" value="Thioredoxin"/>
    <property type="match status" value="1"/>
</dbReference>
<evidence type="ECO:0000256" key="5">
    <source>
        <dbReference type="ARBA" id="ARBA00023284"/>
    </source>
</evidence>
<evidence type="ECO:0000256" key="4">
    <source>
        <dbReference type="ARBA" id="ARBA00023157"/>
    </source>
</evidence>
<dbReference type="CDD" id="cd02947">
    <property type="entry name" value="TRX_family"/>
    <property type="match status" value="1"/>
</dbReference>
<feature type="domain" description="Thioredoxin" evidence="8">
    <location>
        <begin position="1"/>
        <end position="105"/>
    </location>
</feature>
<keyword evidence="3" id="KW-0249">Electron transport</keyword>
<dbReference type="PROSITE" id="PS51352">
    <property type="entry name" value="THIOREDOXIN_2"/>
    <property type="match status" value="1"/>
</dbReference>
<dbReference type="Gene3D" id="3.40.30.10">
    <property type="entry name" value="Glutaredoxin"/>
    <property type="match status" value="1"/>
</dbReference>
<dbReference type="PANTHER" id="PTHR45663:SF11">
    <property type="entry name" value="GEO12009P1"/>
    <property type="match status" value="1"/>
</dbReference>
<protein>
    <recommendedName>
        <fullName evidence="6">Thioredoxin</fullName>
    </recommendedName>
</protein>
<dbReference type="AlphaFoldDB" id="A0A844GS32"/>
<dbReference type="InterPro" id="IPR005746">
    <property type="entry name" value="Thioredoxin"/>
</dbReference>
<dbReference type="PANTHER" id="PTHR45663">
    <property type="entry name" value="GEO12009P1"/>
    <property type="match status" value="1"/>
</dbReference>
<organism evidence="9 10">
    <name type="scientific">Cyanobacterium aponinum 0216</name>
    <dbReference type="NCBI Taxonomy" id="2676140"/>
    <lineage>
        <taxon>Bacteria</taxon>
        <taxon>Bacillati</taxon>
        <taxon>Cyanobacteriota</taxon>
        <taxon>Cyanophyceae</taxon>
        <taxon>Oscillatoriophycideae</taxon>
        <taxon>Chroococcales</taxon>
        <taxon>Geminocystaceae</taxon>
        <taxon>Cyanobacterium</taxon>
    </lineage>
</organism>
<evidence type="ECO:0000256" key="1">
    <source>
        <dbReference type="ARBA" id="ARBA00008987"/>
    </source>
</evidence>
<dbReference type="GO" id="GO:0015035">
    <property type="term" value="F:protein-disulfide reductase activity"/>
    <property type="evidence" value="ECO:0007669"/>
    <property type="project" value="InterPro"/>
</dbReference>
<evidence type="ECO:0000313" key="9">
    <source>
        <dbReference type="EMBL" id="MTF37729.1"/>
    </source>
</evidence>
<sequence>MISVNQDTFNQQVLESSQTVLVNFWAPWCGLCMMLNPILSQLESQWEGELKIASINADDNLQLANTHRLKNLPTLILYNKGRIIHRFEGFHSREDLYSTVNNIMLSFVPESA</sequence>
<accession>A0A844GS32</accession>
<feature type="disulfide bond" description="Redox-active" evidence="7">
    <location>
        <begin position="29"/>
        <end position="32"/>
    </location>
</feature>
<dbReference type="GO" id="GO:0005829">
    <property type="term" value="C:cytosol"/>
    <property type="evidence" value="ECO:0007669"/>
    <property type="project" value="TreeGrafter"/>
</dbReference>
<evidence type="ECO:0000256" key="7">
    <source>
        <dbReference type="PIRSR" id="PIRSR000077-4"/>
    </source>
</evidence>
<dbReference type="Pfam" id="PF00085">
    <property type="entry name" value="Thioredoxin"/>
    <property type="match status" value="1"/>
</dbReference>
<comment type="similarity">
    <text evidence="1 6">Belongs to the thioredoxin family.</text>
</comment>
<dbReference type="SUPFAM" id="SSF52833">
    <property type="entry name" value="Thioredoxin-like"/>
    <property type="match status" value="1"/>
</dbReference>
<dbReference type="RefSeq" id="WP_015218698.1">
    <property type="nucleotide sequence ID" value="NZ_WMIA01000002.1"/>
</dbReference>
<evidence type="ECO:0000259" key="8">
    <source>
        <dbReference type="PROSITE" id="PS51352"/>
    </source>
</evidence>
<dbReference type="GO" id="GO:0045454">
    <property type="term" value="P:cell redox homeostasis"/>
    <property type="evidence" value="ECO:0007669"/>
    <property type="project" value="TreeGrafter"/>
</dbReference>
<reference evidence="9 10" key="1">
    <citation type="submission" date="2019-11" db="EMBL/GenBank/DDBJ databases">
        <title>Isolation of a new High Light Tolerant Cyanobacteria.</title>
        <authorList>
            <person name="Dobson Z."/>
            <person name="Vaughn N."/>
            <person name="Vaughn M."/>
            <person name="Fromme P."/>
            <person name="Mazor Y."/>
        </authorList>
    </citation>
    <scope>NUCLEOTIDE SEQUENCE [LARGE SCALE GENOMIC DNA]</scope>
    <source>
        <strain evidence="9 10">0216</strain>
    </source>
</reference>
<keyword evidence="2" id="KW-0813">Transport</keyword>
<keyword evidence="4 7" id="KW-1015">Disulfide bond</keyword>
<dbReference type="EMBL" id="WMIA01000002">
    <property type="protein sequence ID" value="MTF37729.1"/>
    <property type="molecule type" value="Genomic_DNA"/>
</dbReference>
<dbReference type="InterPro" id="IPR013766">
    <property type="entry name" value="Thioredoxin_domain"/>
</dbReference>
<keyword evidence="5 7" id="KW-0676">Redox-active center</keyword>
<evidence type="ECO:0000256" key="2">
    <source>
        <dbReference type="ARBA" id="ARBA00022448"/>
    </source>
</evidence>
<gene>
    <name evidence="9" type="ORF">GGC33_02120</name>
</gene>
<comment type="caution">
    <text evidence="9">The sequence shown here is derived from an EMBL/GenBank/DDBJ whole genome shotgun (WGS) entry which is preliminary data.</text>
</comment>
<proteinExistence type="inferred from homology"/>
<name>A0A844GS32_9CHRO</name>
<evidence type="ECO:0000256" key="6">
    <source>
        <dbReference type="PIRNR" id="PIRNR000077"/>
    </source>
</evidence>